<evidence type="ECO:0000313" key="3">
    <source>
        <dbReference type="RefSeq" id="XP_033530217.1"/>
    </source>
</evidence>
<name>A0A6G1FS76_9PEZI</name>
<keyword evidence="2" id="KW-1185">Reference proteome</keyword>
<accession>A0A6G1FS76</accession>
<organism evidence="1">
    <name type="scientific">Eremomyces bilateralis CBS 781.70</name>
    <dbReference type="NCBI Taxonomy" id="1392243"/>
    <lineage>
        <taxon>Eukaryota</taxon>
        <taxon>Fungi</taxon>
        <taxon>Dikarya</taxon>
        <taxon>Ascomycota</taxon>
        <taxon>Pezizomycotina</taxon>
        <taxon>Dothideomycetes</taxon>
        <taxon>Dothideomycetes incertae sedis</taxon>
        <taxon>Eremomycetales</taxon>
        <taxon>Eremomycetaceae</taxon>
        <taxon>Eremomyces</taxon>
    </lineage>
</organism>
<reference evidence="1 3" key="1">
    <citation type="submission" date="2020-01" db="EMBL/GenBank/DDBJ databases">
        <authorList>
            <consortium name="DOE Joint Genome Institute"/>
            <person name="Haridas S."/>
            <person name="Albert R."/>
            <person name="Binder M."/>
            <person name="Bloem J."/>
            <person name="Labutti K."/>
            <person name="Salamov A."/>
            <person name="Andreopoulos B."/>
            <person name="Baker S.E."/>
            <person name="Barry K."/>
            <person name="Bills G."/>
            <person name="Bluhm B.H."/>
            <person name="Cannon C."/>
            <person name="Castanera R."/>
            <person name="Culley D.E."/>
            <person name="Daum C."/>
            <person name="Ezra D."/>
            <person name="Gonzalez J.B."/>
            <person name="Henrissat B."/>
            <person name="Kuo A."/>
            <person name="Liang C."/>
            <person name="Lipzen A."/>
            <person name="Lutzoni F."/>
            <person name="Magnuson J."/>
            <person name="Mondo S."/>
            <person name="Nolan M."/>
            <person name="Ohm R."/>
            <person name="Pangilinan J."/>
            <person name="Park H.-J."/>
            <person name="Ramirez L."/>
            <person name="Alfaro M."/>
            <person name="Sun H."/>
            <person name="Tritt A."/>
            <person name="Yoshinaga Y."/>
            <person name="Zwiers L.-H."/>
            <person name="Turgeon B.G."/>
            <person name="Goodwin S.B."/>
            <person name="Spatafora J.W."/>
            <person name="Crous P.W."/>
            <person name="Grigoriev I.V."/>
        </authorList>
    </citation>
    <scope>NUCLEOTIDE SEQUENCE</scope>
    <source>
        <strain evidence="1 3">CBS 781.70</strain>
    </source>
</reference>
<proteinExistence type="predicted"/>
<sequence length="162" mass="17745">MISTSPFPHQYQNRTFEFSQPQHHHPSVTCWRPRSGSCSASPNHRDPPSHGILSPLLPDPIIGARNPLLRAGTGTTSRGGSNFQGVHEILACRVRDEQGSRSLRSVSKHIRIGAENKGVVVNNAETLGRCCLTRLLLSLDVYQNSGGICVAFLTPWHDVSMV</sequence>
<dbReference type="GeneID" id="54415006"/>
<dbReference type="AlphaFoldDB" id="A0A6G1FS76"/>
<evidence type="ECO:0000313" key="2">
    <source>
        <dbReference type="Proteomes" id="UP000504638"/>
    </source>
</evidence>
<protein>
    <submittedName>
        <fullName evidence="1 3">Uncharacterized protein</fullName>
    </submittedName>
</protein>
<reference evidence="3" key="3">
    <citation type="submission" date="2025-04" db="UniProtKB">
        <authorList>
            <consortium name="RefSeq"/>
        </authorList>
    </citation>
    <scope>IDENTIFICATION</scope>
    <source>
        <strain evidence="3">CBS 781.70</strain>
    </source>
</reference>
<dbReference type="EMBL" id="ML975181">
    <property type="protein sequence ID" value="KAF1808586.1"/>
    <property type="molecule type" value="Genomic_DNA"/>
</dbReference>
<dbReference type="Proteomes" id="UP000504638">
    <property type="component" value="Unplaced"/>
</dbReference>
<evidence type="ECO:0000313" key="1">
    <source>
        <dbReference type="EMBL" id="KAF1808586.1"/>
    </source>
</evidence>
<reference evidence="3" key="2">
    <citation type="submission" date="2020-04" db="EMBL/GenBank/DDBJ databases">
        <authorList>
            <consortium name="NCBI Genome Project"/>
        </authorList>
    </citation>
    <scope>NUCLEOTIDE SEQUENCE</scope>
    <source>
        <strain evidence="3">CBS 781.70</strain>
    </source>
</reference>
<dbReference type="RefSeq" id="XP_033530217.1">
    <property type="nucleotide sequence ID" value="XM_033674436.1"/>
</dbReference>
<gene>
    <name evidence="1 3" type="ORF">P152DRAFT_213825</name>
</gene>